<keyword evidence="1" id="KW-0732">Signal</keyword>
<protein>
    <recommendedName>
        <fullName evidence="4">Phosphoribosyl-AMP cyclohydrolase</fullName>
    </recommendedName>
</protein>
<reference evidence="2 3" key="1">
    <citation type="submission" date="2023-07" db="EMBL/GenBank/DDBJ databases">
        <title>Genomic Encyclopedia of Type Strains, Phase IV (KMG-IV): sequencing the most valuable type-strain genomes for metagenomic binning, comparative biology and taxonomic classification.</title>
        <authorList>
            <person name="Goeker M."/>
        </authorList>
    </citation>
    <scope>NUCLEOTIDE SEQUENCE [LARGE SCALE GENOMIC DNA]</scope>
    <source>
        <strain evidence="2 3">DSM 1111</strain>
    </source>
</reference>
<proteinExistence type="predicted"/>
<organism evidence="2 3">
    <name type="scientific">Peteryoungia aggregata LMG 23059</name>
    <dbReference type="NCBI Taxonomy" id="1368425"/>
    <lineage>
        <taxon>Bacteria</taxon>
        <taxon>Pseudomonadati</taxon>
        <taxon>Pseudomonadota</taxon>
        <taxon>Alphaproteobacteria</taxon>
        <taxon>Hyphomicrobiales</taxon>
        <taxon>Rhizobiaceae</taxon>
        <taxon>Peteryoungia</taxon>
    </lineage>
</organism>
<evidence type="ECO:0000313" key="3">
    <source>
        <dbReference type="Proteomes" id="UP001238496"/>
    </source>
</evidence>
<gene>
    <name evidence="2" type="ORF">J2045_000185</name>
</gene>
<dbReference type="Gene3D" id="3.10.450.50">
    <property type="match status" value="1"/>
</dbReference>
<dbReference type="InterPro" id="IPR016878">
    <property type="entry name" value="MICAH-like"/>
</dbReference>
<sequence>MFRTAIMSLGLVSAIAVGAAQANDKTPITEAEVTATQKAWGEGIVEIGKTFTDGGDYKAAASAHIAKFYAYGESPVLFKPTLAAEDQFRGTVDEALSYFVKGSIAEDKGFAIAPYSNVRWENEGTVIDSDSALSMGNYYFTTKDGSEVKVEYTFGMERMDDGTLKIVLHHSSLPYKPS</sequence>
<feature type="chain" id="PRO_5046195108" description="Phosphoribosyl-AMP cyclohydrolase" evidence="1">
    <location>
        <begin position="23"/>
        <end position="178"/>
    </location>
</feature>
<comment type="caution">
    <text evidence="2">The sequence shown here is derived from an EMBL/GenBank/DDBJ whole genome shotgun (WGS) entry which is preliminary data.</text>
</comment>
<keyword evidence="3" id="KW-1185">Reference proteome</keyword>
<dbReference type="EMBL" id="JAUSUW010000001">
    <property type="protein sequence ID" value="MDQ0419175.1"/>
    <property type="molecule type" value="Genomic_DNA"/>
</dbReference>
<dbReference type="Proteomes" id="UP001238496">
    <property type="component" value="Unassembled WGS sequence"/>
</dbReference>
<dbReference type="PIRSF" id="PIRSF028288">
    <property type="entry name" value="UCP028288"/>
    <property type="match status" value="1"/>
</dbReference>
<dbReference type="InterPro" id="IPR032710">
    <property type="entry name" value="NTF2-like_dom_sf"/>
</dbReference>
<feature type="signal peptide" evidence="1">
    <location>
        <begin position="1"/>
        <end position="22"/>
    </location>
</feature>
<dbReference type="SUPFAM" id="SSF54427">
    <property type="entry name" value="NTF2-like"/>
    <property type="match status" value="1"/>
</dbReference>
<name>A0ABU0G1G6_9HYPH</name>
<evidence type="ECO:0000256" key="1">
    <source>
        <dbReference type="SAM" id="SignalP"/>
    </source>
</evidence>
<accession>A0ABU0G1G6</accession>
<dbReference type="RefSeq" id="WP_307368165.1">
    <property type="nucleotide sequence ID" value="NZ_JAUSUW010000001.1"/>
</dbReference>
<evidence type="ECO:0008006" key="4">
    <source>
        <dbReference type="Google" id="ProtNLM"/>
    </source>
</evidence>
<evidence type="ECO:0000313" key="2">
    <source>
        <dbReference type="EMBL" id="MDQ0419175.1"/>
    </source>
</evidence>